<feature type="transmembrane region" description="Helical" evidence="1">
    <location>
        <begin position="149"/>
        <end position="172"/>
    </location>
</feature>
<reference evidence="2 3" key="1">
    <citation type="journal article" date="2016" name="Nat. Commun.">
        <title>Thousands of microbial genomes shed light on interconnected biogeochemical processes in an aquifer system.</title>
        <authorList>
            <person name="Anantharaman K."/>
            <person name="Brown C.T."/>
            <person name="Hug L.A."/>
            <person name="Sharon I."/>
            <person name="Castelle C.J."/>
            <person name="Probst A.J."/>
            <person name="Thomas B.C."/>
            <person name="Singh A."/>
            <person name="Wilkins M.J."/>
            <person name="Karaoz U."/>
            <person name="Brodie E.L."/>
            <person name="Williams K.H."/>
            <person name="Hubbard S.S."/>
            <person name="Banfield J.F."/>
        </authorList>
    </citation>
    <scope>NUCLEOTIDE SEQUENCE [LARGE SCALE GENOMIC DNA]</scope>
</reference>
<accession>A0A1F5YY70</accession>
<comment type="caution">
    <text evidence="2">The sequence shown here is derived from an EMBL/GenBank/DDBJ whole genome shotgun (WGS) entry which is preliminary data.</text>
</comment>
<organism evidence="2 3">
    <name type="scientific">Candidatus Gottesmanbacteria bacterium RBG_16_52_11</name>
    <dbReference type="NCBI Taxonomy" id="1798374"/>
    <lineage>
        <taxon>Bacteria</taxon>
        <taxon>Candidatus Gottesmaniibacteriota</taxon>
    </lineage>
</organism>
<evidence type="ECO:0000313" key="3">
    <source>
        <dbReference type="Proteomes" id="UP000178448"/>
    </source>
</evidence>
<dbReference type="PANTHER" id="PTHR36833:SF1">
    <property type="entry name" value="INTEGRAL MEMBRANE TRANSPORT PROTEIN"/>
    <property type="match status" value="1"/>
</dbReference>
<dbReference type="AlphaFoldDB" id="A0A1F5YY70"/>
<keyword evidence="1" id="KW-0472">Membrane</keyword>
<dbReference type="Pfam" id="PF06182">
    <property type="entry name" value="ABC2_membrane_6"/>
    <property type="match status" value="1"/>
</dbReference>
<dbReference type="STRING" id="1798374.A2Z33_07105"/>
<dbReference type="PANTHER" id="PTHR36833">
    <property type="entry name" value="SLR0610 PROTEIN-RELATED"/>
    <property type="match status" value="1"/>
</dbReference>
<feature type="transmembrane region" description="Helical" evidence="1">
    <location>
        <begin position="38"/>
        <end position="58"/>
    </location>
</feature>
<dbReference type="InterPro" id="IPR010390">
    <property type="entry name" value="ABC-2_transporter-like"/>
</dbReference>
<evidence type="ECO:0000256" key="1">
    <source>
        <dbReference type="SAM" id="Phobius"/>
    </source>
</evidence>
<sequence length="270" mass="31155">MPVSASNVMTRYFRIYRTLLKMNFSVLVAYRTNFMNNIVSSLSWGIFSLLSVYILTFNSRSVFGWSRDELLLLNGLYGIVIGVFHTAFTRNFERFANIIHFGRLDGILLKPLDPLFLLTFWLFNYAGISRIMIAAVFSWYFATRIGLSLTILQIAGFTLYMFMGILLLYSVWCNVLTFTIWKTRLTNLVDLMFSLTGTARFPREMYRYTSEYVYLFLFPFTLIVNVPARIYLGKAGLSDQVILCAVSLVSLIAARKFWKYALRSYTSASG</sequence>
<keyword evidence="1" id="KW-0812">Transmembrane</keyword>
<evidence type="ECO:0008006" key="4">
    <source>
        <dbReference type="Google" id="ProtNLM"/>
    </source>
</evidence>
<dbReference type="Proteomes" id="UP000178448">
    <property type="component" value="Unassembled WGS sequence"/>
</dbReference>
<dbReference type="EMBL" id="MFJD01000001">
    <property type="protein sequence ID" value="OGG05024.1"/>
    <property type="molecule type" value="Genomic_DNA"/>
</dbReference>
<keyword evidence="1" id="KW-1133">Transmembrane helix</keyword>
<protein>
    <recommendedName>
        <fullName evidence="4">ABC transporter permease</fullName>
    </recommendedName>
</protein>
<evidence type="ECO:0000313" key="2">
    <source>
        <dbReference type="EMBL" id="OGG05024.1"/>
    </source>
</evidence>
<feature type="transmembrane region" description="Helical" evidence="1">
    <location>
        <begin position="213"/>
        <end position="231"/>
    </location>
</feature>
<feature type="transmembrane region" description="Helical" evidence="1">
    <location>
        <begin position="70"/>
        <end position="88"/>
    </location>
</feature>
<proteinExistence type="predicted"/>
<gene>
    <name evidence="2" type="ORF">A2Z33_07105</name>
</gene>
<name>A0A1F5YY70_9BACT</name>
<feature type="transmembrane region" description="Helical" evidence="1">
    <location>
        <begin position="237"/>
        <end position="254"/>
    </location>
</feature>
<feature type="transmembrane region" description="Helical" evidence="1">
    <location>
        <begin position="118"/>
        <end position="142"/>
    </location>
</feature>